<sequence>MEAREAGWDVARGGVQAHVWNAPFPAFLLHEAQHEGWSTTPSFLLYLRLQNELLGNTERTEDGVEHGSRRHYEH</sequence>
<accession>A0A1I8A7I8</accession>
<evidence type="ECO:0000313" key="1">
    <source>
        <dbReference type="Proteomes" id="UP000095287"/>
    </source>
</evidence>
<keyword evidence="1" id="KW-1185">Reference proteome</keyword>
<protein>
    <submittedName>
        <fullName evidence="2">DUF4158 domain-containing protein</fullName>
    </submittedName>
</protein>
<dbReference type="Proteomes" id="UP000095287">
    <property type="component" value="Unplaced"/>
</dbReference>
<name>A0A1I8A7I8_9BILA</name>
<evidence type="ECO:0000313" key="2">
    <source>
        <dbReference type="WBParaSite" id="L893_g33642.t1"/>
    </source>
</evidence>
<proteinExistence type="predicted"/>
<organism evidence="1 2">
    <name type="scientific">Steinernema glaseri</name>
    <dbReference type="NCBI Taxonomy" id="37863"/>
    <lineage>
        <taxon>Eukaryota</taxon>
        <taxon>Metazoa</taxon>
        <taxon>Ecdysozoa</taxon>
        <taxon>Nematoda</taxon>
        <taxon>Chromadorea</taxon>
        <taxon>Rhabditida</taxon>
        <taxon>Tylenchina</taxon>
        <taxon>Panagrolaimomorpha</taxon>
        <taxon>Strongyloidoidea</taxon>
        <taxon>Steinernematidae</taxon>
        <taxon>Steinernema</taxon>
    </lineage>
</organism>
<dbReference type="AlphaFoldDB" id="A0A1I8A7I8"/>
<reference evidence="2" key="1">
    <citation type="submission" date="2016-11" db="UniProtKB">
        <authorList>
            <consortium name="WormBaseParasite"/>
        </authorList>
    </citation>
    <scope>IDENTIFICATION</scope>
</reference>
<dbReference type="WBParaSite" id="L893_g33642.t1">
    <property type="protein sequence ID" value="L893_g33642.t1"/>
    <property type="gene ID" value="L893_g33642"/>
</dbReference>